<organism evidence="1 2">
    <name type="scientific">Rhizobium phage RL2RES</name>
    <dbReference type="NCBI Taxonomy" id="103371"/>
    <lineage>
        <taxon>Viruses</taxon>
        <taxon>Duplodnaviria</taxon>
        <taxon>Heunggongvirae</taxon>
        <taxon>Uroviricota</taxon>
        <taxon>Caudoviricetes</taxon>
        <taxon>Pootjesviridae</taxon>
        <taxon>Innesvirus</taxon>
        <taxon>Innesvirus RL2RES</taxon>
    </lineage>
</organism>
<evidence type="ECO:0000313" key="1">
    <source>
        <dbReference type="EMBL" id="QGZ14164.1"/>
    </source>
</evidence>
<dbReference type="InterPro" id="IPR027417">
    <property type="entry name" value="P-loop_NTPase"/>
</dbReference>
<name>A0A6B9J1N5_9CAUD</name>
<dbReference type="SUPFAM" id="SSF52540">
    <property type="entry name" value="P-loop containing nucleoside triphosphate hydrolases"/>
    <property type="match status" value="1"/>
</dbReference>
<protein>
    <submittedName>
        <fullName evidence="1">Uncharacterized protein</fullName>
    </submittedName>
</protein>
<dbReference type="Gene3D" id="3.40.50.300">
    <property type="entry name" value="P-loop containing nucleotide triphosphate hydrolases"/>
    <property type="match status" value="1"/>
</dbReference>
<keyword evidence="2" id="KW-1185">Reference proteome</keyword>
<sequence>MTKKARVLVLEGLDRTGKDTLARRFSENAVFEFKHNNFDINLHREYYDITRSNMKSDDKEFVSRITNAMAISEYMQLLGFIKRYVGYGYDDFVVPRLFPSTIVFDAVRGAALTRLEEVILEIKKRFEEENDIEISMRLFTMFVQPQTMIERGSTEDSFEIKNYDKIAFHFAKYSERERLVHRVFEKALIANVDDMTIDEVYELAENFLFQS</sequence>
<accession>A0A6B9J1N5</accession>
<dbReference type="Proteomes" id="UP000433502">
    <property type="component" value="Segment"/>
</dbReference>
<dbReference type="EMBL" id="MN549361">
    <property type="protein sequence ID" value="QGZ14164.1"/>
    <property type="molecule type" value="Genomic_DNA"/>
</dbReference>
<reference evidence="1 2" key="1">
    <citation type="submission" date="2019-10" db="EMBL/GenBank/DDBJ databases">
        <title>Complete genome sequence of bacteriophage vB_RLeM_RL2RES.</title>
        <authorList>
            <person name="Gunathilake D."/>
            <person name="Bhat S."/>
            <person name="Yost C.K."/>
            <person name="Hynes M.F."/>
        </authorList>
    </citation>
    <scope>NUCLEOTIDE SEQUENCE [LARGE SCALE GENOMIC DNA]</scope>
</reference>
<proteinExistence type="predicted"/>
<evidence type="ECO:0000313" key="2">
    <source>
        <dbReference type="Proteomes" id="UP000433502"/>
    </source>
</evidence>
<gene>
    <name evidence="1" type="ORF">RL2RES_098</name>
</gene>